<organism evidence="1 2">
    <name type="scientific">Allomeiothermus silvanus (strain ATCC 700542 / DSM 9946 / NBRC 106475 / NCIMB 13440 / VI-R2)</name>
    <name type="common">Thermus silvanus</name>
    <dbReference type="NCBI Taxonomy" id="526227"/>
    <lineage>
        <taxon>Bacteria</taxon>
        <taxon>Thermotogati</taxon>
        <taxon>Deinococcota</taxon>
        <taxon>Deinococci</taxon>
        <taxon>Thermales</taxon>
        <taxon>Thermaceae</taxon>
        <taxon>Allomeiothermus</taxon>
    </lineage>
</organism>
<dbReference type="AlphaFoldDB" id="D7BJQ6"/>
<dbReference type="HOGENOM" id="CLU_2130514_0_0_0"/>
<dbReference type="EMBL" id="CP002044">
    <property type="protein sequence ID" value="ADH65412.1"/>
    <property type="molecule type" value="Genomic_DNA"/>
</dbReference>
<name>D7BJQ6_ALLS1</name>
<dbReference type="KEGG" id="msv:Mesil_3622"/>
<keyword evidence="2" id="KW-1185">Reference proteome</keyword>
<geneLocation type="plasmid" evidence="1 2">
    <name>pMESIL02</name>
</geneLocation>
<sequence>MWGVCGVHGLVQGGWACRVRQGEQERLRQGSAPATSARQLRQRALQAALGMLSEPSRVRVYLPWEAEAELRSVAEMFPQHQLEWIPRVDGSARRLYALASAAARERERVHGSD</sequence>
<accession>D7BJQ6</accession>
<reference evidence="1 2" key="1">
    <citation type="journal article" date="2010" name="Stand. Genomic Sci.">
        <title>Complete genome sequence of Meiothermus silvanus type strain (VI-R2).</title>
        <authorList>
            <person name="Sikorski J."/>
            <person name="Tindall B.J."/>
            <person name="Lowry S."/>
            <person name="Lucas S."/>
            <person name="Nolan M."/>
            <person name="Copeland A."/>
            <person name="Glavina Del Rio T."/>
            <person name="Tice H."/>
            <person name="Cheng J.F."/>
            <person name="Han C."/>
            <person name="Pitluck S."/>
            <person name="Liolios K."/>
            <person name="Ivanova N."/>
            <person name="Mavromatis K."/>
            <person name="Mikhailova N."/>
            <person name="Pati A."/>
            <person name="Goodwin L."/>
            <person name="Chen A."/>
            <person name="Palaniappan K."/>
            <person name="Land M."/>
            <person name="Hauser L."/>
            <person name="Chang Y.J."/>
            <person name="Jeffries C.D."/>
            <person name="Rohde M."/>
            <person name="Goker M."/>
            <person name="Woyke T."/>
            <person name="Bristow J."/>
            <person name="Eisen J.A."/>
            <person name="Markowitz V."/>
            <person name="Hugenholtz P."/>
            <person name="Kyrpides N.C."/>
            <person name="Klenk H.P."/>
            <person name="Lapidus A."/>
        </authorList>
    </citation>
    <scope>NUCLEOTIDE SEQUENCE [LARGE SCALE GENOMIC DNA]</scope>
    <source>
        <strain evidence="2">ATCC 700542 / DSM 9946 / VI-R2</strain>
        <plasmid evidence="2">Plasmid pMESIL02</plasmid>
    </source>
</reference>
<protein>
    <submittedName>
        <fullName evidence="1">Uncharacterized protein</fullName>
    </submittedName>
</protein>
<proteinExistence type="predicted"/>
<dbReference type="Proteomes" id="UP000001916">
    <property type="component" value="Plasmid pMESIL02"/>
</dbReference>
<evidence type="ECO:0000313" key="1">
    <source>
        <dbReference type="EMBL" id="ADH65412.1"/>
    </source>
</evidence>
<dbReference type="RefSeq" id="WP_013159886.1">
    <property type="nucleotide sequence ID" value="NC_014214.1"/>
</dbReference>
<gene>
    <name evidence="1" type="ORF">Mesil_3622</name>
</gene>
<keyword evidence="1" id="KW-0614">Plasmid</keyword>
<evidence type="ECO:0000313" key="2">
    <source>
        <dbReference type="Proteomes" id="UP000001916"/>
    </source>
</evidence>